<dbReference type="Pfam" id="PF07883">
    <property type="entry name" value="Cupin_2"/>
    <property type="match status" value="1"/>
</dbReference>
<sequence>MAYTGPSASEHPVTDHHAVIENPASGERIVVRTTAEQTGGELLVWELFLAPGGRVPSTHAHPVQEECFRMLSGTMRFRVGLRSMTVGPGMTVRVPPGAVHRFANAGPDTAHVLVETRPALAMQDLLETAAALARRHRRARRLPRPLELALFMREFEREVRAPYLPTFLVRGVVRPLAWLARGCGLDQRYRRSRSRT</sequence>
<dbReference type="InterPro" id="IPR014710">
    <property type="entry name" value="RmlC-like_jellyroll"/>
</dbReference>
<accession>A0A927RL50</accession>
<protein>
    <submittedName>
        <fullName evidence="2">Mannose-6-phosphate isomerase-like protein (Cupin superfamily)</fullName>
    </submittedName>
</protein>
<gene>
    <name evidence="2" type="ORF">HEB94_004261</name>
</gene>
<proteinExistence type="predicted"/>
<reference evidence="2" key="1">
    <citation type="submission" date="2020-10" db="EMBL/GenBank/DDBJ databases">
        <title>Sequencing the genomes of 1000 actinobacteria strains.</title>
        <authorList>
            <person name="Klenk H.-P."/>
        </authorList>
    </citation>
    <scope>NUCLEOTIDE SEQUENCE</scope>
    <source>
        <strain evidence="2">DSM 45354</strain>
    </source>
</reference>
<dbReference type="GO" id="GO:0016853">
    <property type="term" value="F:isomerase activity"/>
    <property type="evidence" value="ECO:0007669"/>
    <property type="project" value="UniProtKB-KW"/>
</dbReference>
<dbReference type="InterPro" id="IPR053146">
    <property type="entry name" value="QDO-like"/>
</dbReference>
<dbReference type="RefSeq" id="WP_192751369.1">
    <property type="nucleotide sequence ID" value="NZ_BAABJL010000197.1"/>
</dbReference>
<evidence type="ECO:0000313" key="2">
    <source>
        <dbReference type="EMBL" id="MBE1607413.1"/>
    </source>
</evidence>
<organism evidence="2 3">
    <name type="scientific">Actinopolymorpha pittospori</name>
    <dbReference type="NCBI Taxonomy" id="648752"/>
    <lineage>
        <taxon>Bacteria</taxon>
        <taxon>Bacillati</taxon>
        <taxon>Actinomycetota</taxon>
        <taxon>Actinomycetes</taxon>
        <taxon>Propionibacteriales</taxon>
        <taxon>Actinopolymorphaceae</taxon>
        <taxon>Actinopolymorpha</taxon>
    </lineage>
</organism>
<dbReference type="SUPFAM" id="SSF51182">
    <property type="entry name" value="RmlC-like cupins"/>
    <property type="match status" value="1"/>
</dbReference>
<dbReference type="EMBL" id="JADBEM010000001">
    <property type="protein sequence ID" value="MBE1607413.1"/>
    <property type="molecule type" value="Genomic_DNA"/>
</dbReference>
<dbReference type="PANTHER" id="PTHR36440:SF1">
    <property type="entry name" value="PUTATIVE (AFU_ORTHOLOGUE AFUA_8G07350)-RELATED"/>
    <property type="match status" value="1"/>
</dbReference>
<dbReference type="InterPro" id="IPR011051">
    <property type="entry name" value="RmlC_Cupin_sf"/>
</dbReference>
<dbReference type="InterPro" id="IPR013096">
    <property type="entry name" value="Cupin_2"/>
</dbReference>
<dbReference type="CDD" id="cd02208">
    <property type="entry name" value="cupin_RmlC-like"/>
    <property type="match status" value="1"/>
</dbReference>
<evidence type="ECO:0000259" key="1">
    <source>
        <dbReference type="Pfam" id="PF07883"/>
    </source>
</evidence>
<dbReference type="PANTHER" id="PTHR36440">
    <property type="entry name" value="PUTATIVE (AFU_ORTHOLOGUE AFUA_8G07350)-RELATED"/>
    <property type="match status" value="1"/>
</dbReference>
<dbReference type="AlphaFoldDB" id="A0A927RL50"/>
<name>A0A927RL50_9ACTN</name>
<dbReference type="Gene3D" id="2.60.120.10">
    <property type="entry name" value="Jelly Rolls"/>
    <property type="match status" value="1"/>
</dbReference>
<keyword evidence="2" id="KW-0413">Isomerase</keyword>
<keyword evidence="3" id="KW-1185">Reference proteome</keyword>
<comment type="caution">
    <text evidence="2">The sequence shown here is derived from an EMBL/GenBank/DDBJ whole genome shotgun (WGS) entry which is preliminary data.</text>
</comment>
<feature type="domain" description="Cupin type-2" evidence="1">
    <location>
        <begin position="49"/>
        <end position="114"/>
    </location>
</feature>
<evidence type="ECO:0000313" key="3">
    <source>
        <dbReference type="Proteomes" id="UP000638648"/>
    </source>
</evidence>
<dbReference type="Proteomes" id="UP000638648">
    <property type="component" value="Unassembled WGS sequence"/>
</dbReference>